<sequence>MHIYCTCSRSEGQRLLHLSGQQRPAPLRNSSMDELSVAMYSALQGACLTKPRAPRSCRCPPPPRPTCWSATCSAAGCLSSSPPGAARRRCRPRSLSGTPPPRRTSGRTG</sequence>
<name>A0A0A9F104_ARUDO</name>
<proteinExistence type="predicted"/>
<reference evidence="2" key="1">
    <citation type="submission" date="2014-09" db="EMBL/GenBank/DDBJ databases">
        <authorList>
            <person name="Magalhaes I.L.F."/>
            <person name="Oliveira U."/>
            <person name="Santos F.R."/>
            <person name="Vidigal T.H.D.A."/>
            <person name="Brescovit A.D."/>
            <person name="Santos A.J."/>
        </authorList>
    </citation>
    <scope>NUCLEOTIDE SEQUENCE</scope>
    <source>
        <tissue evidence="2">Shoot tissue taken approximately 20 cm above the soil surface</tissue>
    </source>
</reference>
<dbReference type="AlphaFoldDB" id="A0A0A9F104"/>
<accession>A0A0A9F104</accession>
<dbReference type="EMBL" id="GBRH01191216">
    <property type="protein sequence ID" value="JAE06680.1"/>
    <property type="molecule type" value="Transcribed_RNA"/>
</dbReference>
<organism evidence="2">
    <name type="scientific">Arundo donax</name>
    <name type="common">Giant reed</name>
    <name type="synonym">Donax arundinaceus</name>
    <dbReference type="NCBI Taxonomy" id="35708"/>
    <lineage>
        <taxon>Eukaryota</taxon>
        <taxon>Viridiplantae</taxon>
        <taxon>Streptophyta</taxon>
        <taxon>Embryophyta</taxon>
        <taxon>Tracheophyta</taxon>
        <taxon>Spermatophyta</taxon>
        <taxon>Magnoliopsida</taxon>
        <taxon>Liliopsida</taxon>
        <taxon>Poales</taxon>
        <taxon>Poaceae</taxon>
        <taxon>PACMAD clade</taxon>
        <taxon>Arundinoideae</taxon>
        <taxon>Arundineae</taxon>
        <taxon>Arundo</taxon>
    </lineage>
</organism>
<feature type="region of interest" description="Disordered" evidence="1">
    <location>
        <begin position="77"/>
        <end position="109"/>
    </location>
</feature>
<evidence type="ECO:0000313" key="2">
    <source>
        <dbReference type="EMBL" id="JAE06680.1"/>
    </source>
</evidence>
<evidence type="ECO:0000256" key="1">
    <source>
        <dbReference type="SAM" id="MobiDB-lite"/>
    </source>
</evidence>
<protein>
    <submittedName>
        <fullName evidence="2">Uncharacterized protein</fullName>
    </submittedName>
</protein>
<reference evidence="2" key="2">
    <citation type="journal article" date="2015" name="Data Brief">
        <title>Shoot transcriptome of the giant reed, Arundo donax.</title>
        <authorList>
            <person name="Barrero R.A."/>
            <person name="Guerrero F.D."/>
            <person name="Moolhuijzen P."/>
            <person name="Goolsby J.A."/>
            <person name="Tidwell J."/>
            <person name="Bellgard S.E."/>
            <person name="Bellgard M.I."/>
        </authorList>
    </citation>
    <scope>NUCLEOTIDE SEQUENCE</scope>
    <source>
        <tissue evidence="2">Shoot tissue taken approximately 20 cm above the soil surface</tissue>
    </source>
</reference>